<dbReference type="RefSeq" id="WP_143333152.1">
    <property type="nucleotide sequence ID" value="NZ_CP040419.1"/>
</dbReference>
<dbReference type="PANTHER" id="PTHR43479:SF7">
    <property type="entry name" value="TETR-FAMILY TRANSCRIPTIONAL REGULATOR"/>
    <property type="match status" value="1"/>
</dbReference>
<gene>
    <name evidence="4" type="ORF">FNV33_02460</name>
</gene>
<dbReference type="Gene3D" id="1.10.357.10">
    <property type="entry name" value="Tetracycline Repressor, domain 2"/>
    <property type="match status" value="1"/>
</dbReference>
<dbReference type="InterPro" id="IPR050624">
    <property type="entry name" value="HTH-type_Tx_Regulator"/>
</dbReference>
<dbReference type="PANTHER" id="PTHR43479">
    <property type="entry name" value="ACREF/ENVCD OPERON REPRESSOR-RELATED"/>
    <property type="match status" value="1"/>
</dbReference>
<feature type="DNA-binding region" description="H-T-H motif" evidence="2">
    <location>
        <begin position="29"/>
        <end position="48"/>
    </location>
</feature>
<dbReference type="Pfam" id="PF00440">
    <property type="entry name" value="TetR_N"/>
    <property type="match status" value="1"/>
</dbReference>
<dbReference type="Proteomes" id="UP000315953">
    <property type="component" value="Chromosome"/>
</dbReference>
<dbReference type="EMBL" id="CP041626">
    <property type="protein sequence ID" value="QDO90967.1"/>
    <property type="molecule type" value="Genomic_DNA"/>
</dbReference>
<dbReference type="InterPro" id="IPR039532">
    <property type="entry name" value="TetR_C_Firmicutes"/>
</dbReference>
<accession>A0A516GHF2</accession>
<dbReference type="PROSITE" id="PS50977">
    <property type="entry name" value="HTH_TETR_2"/>
    <property type="match status" value="1"/>
</dbReference>
<dbReference type="InterPro" id="IPR009057">
    <property type="entry name" value="Homeodomain-like_sf"/>
</dbReference>
<organism evidence="4 5">
    <name type="scientific">Dolosigranulum pigrum</name>
    <dbReference type="NCBI Taxonomy" id="29394"/>
    <lineage>
        <taxon>Bacteria</taxon>
        <taxon>Bacillati</taxon>
        <taxon>Bacillota</taxon>
        <taxon>Bacilli</taxon>
        <taxon>Lactobacillales</taxon>
        <taxon>Carnobacteriaceae</taxon>
        <taxon>Dolosigranulum</taxon>
    </lineage>
</organism>
<reference evidence="4 5" key="1">
    <citation type="submission" date="2019-07" db="EMBL/GenBank/DDBJ databases">
        <title>Genome assembly of a nasal isolate of Dolosigranulum pigrum from a chronic sinusitis patient.</title>
        <authorList>
            <person name="Baig S."/>
            <person name="Overballe-Petersen S."/>
            <person name="Kaspar U."/>
            <person name="Rendboe A."/>
            <person name="de Man T."/>
            <person name="Liu C."/>
            <person name="Price L.B."/>
            <person name="Stegger M."/>
            <person name="Becker K."/>
            <person name="Skytt Andersen P."/>
        </authorList>
    </citation>
    <scope>NUCLEOTIDE SEQUENCE [LARGE SCALE GENOMIC DNA]</scope>
    <source>
        <strain evidence="4 5">83VPs-KB5</strain>
    </source>
</reference>
<evidence type="ECO:0000313" key="4">
    <source>
        <dbReference type="EMBL" id="QDO90967.1"/>
    </source>
</evidence>
<dbReference type="KEGG" id="dpm:FNV33_02460"/>
<dbReference type="GO" id="GO:0003677">
    <property type="term" value="F:DNA binding"/>
    <property type="evidence" value="ECO:0007669"/>
    <property type="project" value="UniProtKB-UniRule"/>
</dbReference>
<dbReference type="SUPFAM" id="SSF46689">
    <property type="entry name" value="Homeodomain-like"/>
    <property type="match status" value="1"/>
</dbReference>
<name>A0A516GHF2_9LACT</name>
<dbReference type="Pfam" id="PF14278">
    <property type="entry name" value="TetR_C_8"/>
    <property type="match status" value="1"/>
</dbReference>
<evidence type="ECO:0000256" key="1">
    <source>
        <dbReference type="ARBA" id="ARBA00023125"/>
    </source>
</evidence>
<dbReference type="InterPro" id="IPR001647">
    <property type="entry name" value="HTH_TetR"/>
</dbReference>
<evidence type="ECO:0000313" key="5">
    <source>
        <dbReference type="Proteomes" id="UP000315953"/>
    </source>
</evidence>
<sequence length="200" mass="22445">MDRRQEKTRQAIQEALISEINAHGLHNLTVSSLTKAANINRATFYLHYDNIDDLMESIQADIVHELAQTVDQFNTADLAHNYDDITQLLTDITYLIATHADLLSALLGPNGSSSMRITFEQVIANIVSEKMNELPHWTRPAHVMVPDNYVAVMISAIYTSVIWEWFDRGMQESPEAIAQFISEAGIQPIANYGLNPFGKS</sequence>
<feature type="domain" description="HTH tetR-type" evidence="3">
    <location>
        <begin position="6"/>
        <end position="66"/>
    </location>
</feature>
<evidence type="ECO:0000256" key="2">
    <source>
        <dbReference type="PROSITE-ProRule" id="PRU00335"/>
    </source>
</evidence>
<protein>
    <submittedName>
        <fullName evidence="4">TetR/AcrR family transcriptional regulator</fullName>
    </submittedName>
</protein>
<proteinExistence type="predicted"/>
<dbReference type="AlphaFoldDB" id="A0A516GHF2"/>
<keyword evidence="1 2" id="KW-0238">DNA-binding</keyword>
<evidence type="ECO:0000259" key="3">
    <source>
        <dbReference type="PROSITE" id="PS50977"/>
    </source>
</evidence>